<evidence type="ECO:0000313" key="1">
    <source>
        <dbReference type="EMBL" id="AXA45463.1"/>
    </source>
</evidence>
<dbReference type="RefSeq" id="YP_009503371.1">
    <property type="nucleotide sequence ID" value="NC_038187.1"/>
</dbReference>
<organism evidence="1">
    <name type="scientific">Euglena clara</name>
    <dbReference type="NCBI Taxonomy" id="215708"/>
    <lineage>
        <taxon>Eukaryota</taxon>
        <taxon>Discoba</taxon>
        <taxon>Euglenozoa</taxon>
        <taxon>Euglenida</taxon>
        <taxon>Spirocuta</taxon>
        <taxon>Euglenophyceae</taxon>
        <taxon>Euglenales</taxon>
        <taxon>Euglenaceae</taxon>
        <taxon>Euglena</taxon>
    </lineage>
</organism>
<protein>
    <submittedName>
        <fullName evidence="1">RoaA</fullName>
    </submittedName>
</protein>
<accession>A0A2Z4YZ03</accession>
<sequence length="308" mass="37188">MIKRSLFSFFCRFHWKFLKWGIICELTFSQHKIFLNSKLSNIRLARKNLKLLSASFCARLLAVREVLVGNYFFKCDYLDLLDSDSLFKIAMNLKSNRFKVNNFNIFIFKIKGLSLYFSFPYVYNTCLECLWNISLLPFVDARSDRFSYGHRPFRFCYDFYLYKSLWKFVKKFHPRRSNKWIYLKYWKNFGGLWKFLSIYNGKVYILKAHSCFVGQIKTYRFPASLSIFNSKHYRKRLFLLLKKTCVDFKSTFGVLYNRQKGVCYVCHCPIAFNSFRVVRNLLNPSRNSYFFLSDLYLIHIYCNYPFKV</sequence>
<dbReference type="GeneID" id="37542339"/>
<dbReference type="EMBL" id="MF630936">
    <property type="protein sequence ID" value="AXA45463.1"/>
    <property type="molecule type" value="Genomic_DNA"/>
</dbReference>
<proteinExistence type="predicted"/>
<reference evidence="1" key="1">
    <citation type="journal article" date="2018" name="J. Appl. Phycol.">
        <title>Intrageneric chloroplast genome comparison in the genus Euglena (Phylum: Euglenophyta) with annotated chloroplast genomes of Euglena hiemalis and Euglena clara.</title>
        <authorList>
            <person name="Ellala Hewadikaramge M."/>
            <person name="Linton E."/>
        </authorList>
    </citation>
    <scope>NUCLEOTIDE SEQUENCE</scope>
    <source>
        <strain evidence="1">SAG 25.98</strain>
    </source>
</reference>
<name>A0A2Z4YZ03_9EUGL</name>
<dbReference type="AlphaFoldDB" id="A0A2Z4YZ03"/>
<gene>
    <name evidence="1" type="primary">roaA</name>
</gene>
<geneLocation type="chloroplast" evidence="1"/>
<keyword evidence="1" id="KW-0150">Chloroplast</keyword>
<keyword evidence="1" id="KW-0934">Plastid</keyword>